<organism evidence="14">
    <name type="scientific">Hyalella sp. 1356B</name>
    <dbReference type="NCBI Taxonomy" id="2759787"/>
    <lineage>
        <taxon>Eukaryota</taxon>
        <taxon>Metazoa</taxon>
        <taxon>Ecdysozoa</taxon>
        <taxon>Arthropoda</taxon>
        <taxon>Crustacea</taxon>
        <taxon>Multicrustacea</taxon>
        <taxon>Malacostraca</taxon>
        <taxon>Eumalacostraca</taxon>
        <taxon>Peracarida</taxon>
        <taxon>Amphipoda</taxon>
        <taxon>Senticaudata</taxon>
        <taxon>Talitrida</taxon>
        <taxon>Talitroidea</taxon>
        <taxon>Hyalellidae</taxon>
        <taxon>Hyalella</taxon>
    </lineage>
</organism>
<keyword evidence="10 12" id="KW-0496">Mitochondrion</keyword>
<evidence type="ECO:0000256" key="13">
    <source>
        <dbReference type="SAM" id="Phobius"/>
    </source>
</evidence>
<sequence>MPQMAPMLWSILFMYFVLLVAILMKLMFFESFCVVEESARKTKVVKFDWKW</sequence>
<evidence type="ECO:0000256" key="8">
    <source>
        <dbReference type="ARBA" id="ARBA00022989"/>
    </source>
</evidence>
<evidence type="ECO:0000256" key="10">
    <source>
        <dbReference type="ARBA" id="ARBA00023128"/>
    </source>
</evidence>
<dbReference type="GO" id="GO:0015078">
    <property type="term" value="F:proton transmembrane transporter activity"/>
    <property type="evidence" value="ECO:0007669"/>
    <property type="project" value="InterPro"/>
</dbReference>
<evidence type="ECO:0000256" key="5">
    <source>
        <dbReference type="ARBA" id="ARBA00022547"/>
    </source>
</evidence>
<dbReference type="GO" id="GO:0015986">
    <property type="term" value="P:proton motive force-driven ATP synthesis"/>
    <property type="evidence" value="ECO:0007669"/>
    <property type="project" value="InterPro"/>
</dbReference>
<feature type="transmembrane region" description="Helical" evidence="13">
    <location>
        <begin position="12"/>
        <end position="35"/>
    </location>
</feature>
<proteinExistence type="inferred from homology"/>
<evidence type="ECO:0000256" key="4">
    <source>
        <dbReference type="ARBA" id="ARBA00022448"/>
    </source>
</evidence>
<comment type="subcellular location">
    <subcellularLocation>
        <location evidence="1 12">Mitochondrion membrane</location>
        <topology evidence="1 12">Single-pass membrane protein</topology>
    </subcellularLocation>
</comment>
<evidence type="ECO:0000256" key="2">
    <source>
        <dbReference type="ARBA" id="ARBA00008892"/>
    </source>
</evidence>
<comment type="similarity">
    <text evidence="2 12">Belongs to the ATPase protein 8 family.</text>
</comment>
<keyword evidence="4 12" id="KW-0813">Transport</keyword>
<keyword evidence="7 12" id="KW-0375">Hydrogen ion transport</keyword>
<gene>
    <name evidence="14" type="primary">atp8</name>
</gene>
<evidence type="ECO:0000256" key="7">
    <source>
        <dbReference type="ARBA" id="ARBA00022781"/>
    </source>
</evidence>
<keyword evidence="9 12" id="KW-0406">Ion transport</keyword>
<accession>A0A7T8V6M5</accession>
<evidence type="ECO:0000256" key="1">
    <source>
        <dbReference type="ARBA" id="ARBA00004304"/>
    </source>
</evidence>
<keyword evidence="5 12" id="KW-0138">CF(0)</keyword>
<comment type="subunit">
    <text evidence="3">F-type ATPases have 2 components, CF(1) - the catalytic core - and CF(0) - the membrane proton channel.</text>
</comment>
<evidence type="ECO:0000256" key="12">
    <source>
        <dbReference type="RuleBase" id="RU003661"/>
    </source>
</evidence>
<geneLocation type="mitochondrion" evidence="14"/>
<evidence type="ECO:0000256" key="3">
    <source>
        <dbReference type="ARBA" id="ARBA00011291"/>
    </source>
</evidence>
<evidence type="ECO:0000256" key="6">
    <source>
        <dbReference type="ARBA" id="ARBA00022692"/>
    </source>
</evidence>
<keyword evidence="11 13" id="KW-0472">Membrane</keyword>
<protein>
    <recommendedName>
        <fullName evidence="12">ATP synthase complex subunit 8</fullName>
    </recommendedName>
</protein>
<dbReference type="InterPro" id="IPR001421">
    <property type="entry name" value="ATP8_metazoa"/>
</dbReference>
<dbReference type="Pfam" id="PF00895">
    <property type="entry name" value="ATP-synt_8"/>
    <property type="match status" value="1"/>
</dbReference>
<evidence type="ECO:0000313" key="14">
    <source>
        <dbReference type="EMBL" id="QQQ88519.1"/>
    </source>
</evidence>
<reference evidence="14" key="1">
    <citation type="submission" date="2020-06" db="EMBL/GenBank/DDBJ databases">
        <title>Phylogenomics of the Hyalella amphipod species-flock in the Andean Altiplano.</title>
        <authorList>
            <person name="Zapelloni F."/>
            <person name="Jurado-Rivera J.A."/>
            <person name="Pons J."/>
            <person name="Jaume D."/>
            <person name="Juan C."/>
        </authorList>
    </citation>
    <scope>NUCLEOTIDE SEQUENCE</scope>
</reference>
<name>A0A7T8V6M5_9CRUS</name>
<dbReference type="GO" id="GO:0031966">
    <property type="term" value="C:mitochondrial membrane"/>
    <property type="evidence" value="ECO:0007669"/>
    <property type="project" value="UniProtKB-SubCell"/>
</dbReference>
<evidence type="ECO:0000256" key="11">
    <source>
        <dbReference type="ARBA" id="ARBA00023136"/>
    </source>
</evidence>
<keyword evidence="8 13" id="KW-1133">Transmembrane helix</keyword>
<evidence type="ECO:0000256" key="9">
    <source>
        <dbReference type="ARBA" id="ARBA00023065"/>
    </source>
</evidence>
<dbReference type="AlphaFoldDB" id="A0A7T8V6M5"/>
<dbReference type="GO" id="GO:0045259">
    <property type="term" value="C:proton-transporting ATP synthase complex"/>
    <property type="evidence" value="ECO:0007669"/>
    <property type="project" value="UniProtKB-KW"/>
</dbReference>
<dbReference type="EMBL" id="MT672017">
    <property type="protein sequence ID" value="QQQ88519.1"/>
    <property type="molecule type" value="Genomic_DNA"/>
</dbReference>
<keyword evidence="6 12" id="KW-0812">Transmembrane</keyword>